<keyword evidence="2" id="KW-1185">Reference proteome</keyword>
<name>A0A9J6BG06_POLVA</name>
<evidence type="ECO:0000313" key="2">
    <source>
        <dbReference type="Proteomes" id="UP001107558"/>
    </source>
</evidence>
<reference evidence="1" key="1">
    <citation type="submission" date="2021-03" db="EMBL/GenBank/DDBJ databases">
        <title>Chromosome level genome of the anhydrobiotic midge Polypedilum vanderplanki.</title>
        <authorList>
            <person name="Yoshida Y."/>
            <person name="Kikawada T."/>
            <person name="Gusev O."/>
        </authorList>
    </citation>
    <scope>NUCLEOTIDE SEQUENCE</scope>
    <source>
        <strain evidence="1">NIAS01</strain>
        <tissue evidence="1">Whole body or cell culture</tissue>
    </source>
</reference>
<accession>A0A9J6BG06</accession>
<dbReference type="EMBL" id="JADBJN010000004">
    <property type="protein sequence ID" value="KAG5668576.1"/>
    <property type="molecule type" value="Genomic_DNA"/>
</dbReference>
<comment type="caution">
    <text evidence="1">The sequence shown here is derived from an EMBL/GenBank/DDBJ whole genome shotgun (WGS) entry which is preliminary data.</text>
</comment>
<dbReference type="Proteomes" id="UP001107558">
    <property type="component" value="Chromosome 4"/>
</dbReference>
<organism evidence="1 2">
    <name type="scientific">Polypedilum vanderplanki</name>
    <name type="common">Sleeping chironomid midge</name>
    <dbReference type="NCBI Taxonomy" id="319348"/>
    <lineage>
        <taxon>Eukaryota</taxon>
        <taxon>Metazoa</taxon>
        <taxon>Ecdysozoa</taxon>
        <taxon>Arthropoda</taxon>
        <taxon>Hexapoda</taxon>
        <taxon>Insecta</taxon>
        <taxon>Pterygota</taxon>
        <taxon>Neoptera</taxon>
        <taxon>Endopterygota</taxon>
        <taxon>Diptera</taxon>
        <taxon>Nematocera</taxon>
        <taxon>Chironomoidea</taxon>
        <taxon>Chironomidae</taxon>
        <taxon>Chironominae</taxon>
        <taxon>Polypedilum</taxon>
        <taxon>Polypedilum</taxon>
    </lineage>
</organism>
<evidence type="ECO:0000313" key="1">
    <source>
        <dbReference type="EMBL" id="KAG5668576.1"/>
    </source>
</evidence>
<proteinExistence type="predicted"/>
<dbReference type="AlphaFoldDB" id="A0A9J6BG06"/>
<sequence>MENCSSSGRFVKINECTVVKNRIIIDVNIINVMKDVSVEIAIKKLDNGNFIKFLKPPKVDWCELMSKKSKKSNVVLRGIVSMYKDYIPELFHPCPFQPQHLQLNVSVNNKAANLVPDDKKFVIINKCEVKSNVINFIVNTTSPVIKADAISFLYKIENSQAHQLFKTPKVDLCALADKGNAKGYNPLVKIALNAVKTTIKKLKCPWTELKMENFILDRNTVNMFMSGKYKAILFLYKIENSQARQLFKTQKIDLCALADKGNAKGYNPLVKIAMNAGKTTIRKLKCPLNEFKLENFILDRNTINMFMSGKYKVTFNVDFYNKIGEHDELRIIDIFDIE</sequence>
<gene>
    <name evidence="1" type="ORF">PVAND_016513</name>
</gene>
<protein>
    <submittedName>
        <fullName evidence="1">Uncharacterized protein</fullName>
    </submittedName>
</protein>